<gene>
    <name evidence="1" type="ORF">MNBD_BACTEROID05-1003</name>
</gene>
<proteinExistence type="predicted"/>
<evidence type="ECO:0008006" key="2">
    <source>
        <dbReference type="Google" id="ProtNLM"/>
    </source>
</evidence>
<protein>
    <recommendedName>
        <fullName evidence="2">Type II secretion system protein GspC N-terminal domain-containing protein</fullName>
    </recommendedName>
</protein>
<dbReference type="AlphaFoldDB" id="A0A3B0TC36"/>
<dbReference type="EMBL" id="UOEN01000073">
    <property type="protein sequence ID" value="VAW12082.1"/>
    <property type="molecule type" value="Genomic_DNA"/>
</dbReference>
<feature type="non-terminal residue" evidence="1">
    <location>
        <position position="1"/>
    </location>
</feature>
<reference evidence="1" key="1">
    <citation type="submission" date="2018-06" db="EMBL/GenBank/DDBJ databases">
        <authorList>
            <person name="Zhirakovskaya E."/>
        </authorList>
    </citation>
    <scope>NUCLEOTIDE SEQUENCE</scope>
</reference>
<evidence type="ECO:0000313" key="1">
    <source>
        <dbReference type="EMBL" id="VAW12082.1"/>
    </source>
</evidence>
<accession>A0A3B0TC36</accession>
<sequence length="141" mass="16149">VGYFLVSQLRIKDEGVSLSVKGESREAAEEVSVVLSLHEAKPFTYYQQRIEKRDIFQSPWEKPKIQRENPVVTKSFDELNKKIKIVGVVLDQNPQVIVENFKSKETVFLVPGDEIEGATLEEVQESRAIFLYQGKRVELVP</sequence>
<organism evidence="1">
    <name type="scientific">hydrothermal vent metagenome</name>
    <dbReference type="NCBI Taxonomy" id="652676"/>
    <lineage>
        <taxon>unclassified sequences</taxon>
        <taxon>metagenomes</taxon>
        <taxon>ecological metagenomes</taxon>
    </lineage>
</organism>
<name>A0A3B0TC36_9ZZZZ</name>
<dbReference type="Gene3D" id="2.30.30.830">
    <property type="match status" value="1"/>
</dbReference>